<dbReference type="Gene3D" id="2.130.10.10">
    <property type="entry name" value="YVTN repeat-like/Quinoprotein amine dehydrogenase"/>
    <property type="match status" value="1"/>
</dbReference>
<dbReference type="GO" id="GO:0005634">
    <property type="term" value="C:nucleus"/>
    <property type="evidence" value="ECO:0007669"/>
    <property type="project" value="TreeGrafter"/>
</dbReference>
<dbReference type="Pfam" id="PF03184">
    <property type="entry name" value="DDE_1"/>
    <property type="match status" value="1"/>
</dbReference>
<dbReference type="Pfam" id="PF00400">
    <property type="entry name" value="WD40"/>
    <property type="match status" value="2"/>
</dbReference>
<dbReference type="GO" id="GO:0003677">
    <property type="term" value="F:DNA binding"/>
    <property type="evidence" value="ECO:0007669"/>
    <property type="project" value="UniProtKB-KW"/>
</dbReference>
<keyword evidence="11" id="KW-1185">Reference proteome</keyword>
<dbReference type="SUPFAM" id="SSF50978">
    <property type="entry name" value="WD40 repeat-like"/>
    <property type="match status" value="1"/>
</dbReference>
<dbReference type="PROSITE" id="PS00678">
    <property type="entry name" value="WD_REPEATS_1"/>
    <property type="match status" value="1"/>
</dbReference>
<dbReference type="InterPro" id="IPR050853">
    <property type="entry name" value="WD_repeat_DNA-damage-binding"/>
</dbReference>
<evidence type="ECO:0000259" key="9">
    <source>
        <dbReference type="Pfam" id="PF03184"/>
    </source>
</evidence>
<dbReference type="PANTHER" id="PTHR14773">
    <property type="entry name" value="WD REPEAT-CONTAINING PROTEIN 76"/>
    <property type="match status" value="1"/>
</dbReference>
<sequence length="878" mass="97005">MDESSFAFNYSVTKVLGVVNETTQRQVQGGEKDNVTLAICFNANGDLMPPFIVHSGKLVRVLPEHQSLNVWRTATPSGWMTSVGMLEFCKRLAEHLIQKGLLTSNSNEQKVLLYMDGQSSHFSYSVLKFCKSAGIELVRNGSSDTDFTLKRNFPLAAAKIAEHLEGKRDLLQRSFQRTGLYPFNSAAPDYEHLLSVQRKKIDKSLNLQYDNDYWLDEIGDTCVYLDEASGEFVFQRNEHAQNEIFIDSAFENPAVSENESDETGLILDETTGLFIQTPLLTVAYNDPNEDVDELIRQEYRSSVLKEANNVPPLVAEKAAENLSKKLDQYKSKNKKGSTKKQLKYHATSDENIQNQDSGVVEEDWRDNKNGIILNNVQYSKKVAKRTRGRPTKTAATPQMNMAEEGDPDACQGAKSDLEMMRERNISMRKNMIKDIGLLDAKEAFEETLKKRQHSKGKEKVVDAALPVTRESRSLRRTEAAAAAAIESPANLPGETLPLNRCLASFSNLKDLQMFIETAQSVEKDVGIDLRDSELSSMEFPVMKSKLCTLFDTEFCLPEIASRFTSLAFHPSCSPLLLAGGNKNGCVCLWSVSREPKIPDNQLCAFQAHTDDVNHIQMGAAYPHFLYTSSSDGSVKCLDINKQQFTLCYKLPNSDESDAVLNWHALSGPSVLLAASSGGQLLRLDARDGSVAEFNCHTSSINTVDVSGGNLVLTASRDTFVSVWDVRYMNNRQGSGDGINSGRLKYVKLGVEAVSAFFSVGGSRLLVTTKERISVYDHAPNMDPFNTFSGTGNFIASSRSRELVPKAFWHPSRNDVLVVGGANGPVGGVHIFHAKHSSRPGIAVPANFVIKGACTSRVIFHPRVLALASCTASKVHVFN</sequence>
<comment type="similarity">
    <text evidence="2">Belongs to the WD repeat DDB2/WDR76 family.</text>
</comment>
<evidence type="ECO:0000256" key="5">
    <source>
        <dbReference type="ARBA" id="ARBA00022737"/>
    </source>
</evidence>
<keyword evidence="7" id="KW-0238">DNA-binding</keyword>
<dbReference type="PROSITE" id="PS50082">
    <property type="entry name" value="WD_REPEATS_2"/>
    <property type="match status" value="1"/>
</dbReference>
<feature type="repeat" description="WD" evidence="8">
    <location>
        <begin position="693"/>
        <end position="726"/>
    </location>
</feature>
<dbReference type="AlphaFoldDB" id="A0A8S1DCD5"/>
<evidence type="ECO:0000256" key="8">
    <source>
        <dbReference type="PROSITE-ProRule" id="PRU00221"/>
    </source>
</evidence>
<evidence type="ECO:0000256" key="6">
    <source>
        <dbReference type="ARBA" id="ARBA00022763"/>
    </source>
</evidence>
<gene>
    <name evidence="10" type="ORF">CLODIP_2_CD11635</name>
</gene>
<dbReference type="PANTHER" id="PTHR14773:SF0">
    <property type="entry name" value="WD REPEAT-CONTAINING PROTEIN 76"/>
    <property type="match status" value="1"/>
</dbReference>
<dbReference type="GO" id="GO:0006974">
    <property type="term" value="P:DNA damage response"/>
    <property type="evidence" value="ECO:0007669"/>
    <property type="project" value="UniProtKB-KW"/>
</dbReference>
<evidence type="ECO:0000256" key="7">
    <source>
        <dbReference type="ARBA" id="ARBA00023125"/>
    </source>
</evidence>
<accession>A0A8S1DCD5</accession>
<evidence type="ECO:0000256" key="1">
    <source>
        <dbReference type="ARBA" id="ARBA00002530"/>
    </source>
</evidence>
<name>A0A8S1DCD5_9INSE</name>
<comment type="caution">
    <text evidence="10">The sequence shown here is derived from an EMBL/GenBank/DDBJ whole genome shotgun (WGS) entry which is preliminary data.</text>
</comment>
<evidence type="ECO:0000256" key="2">
    <source>
        <dbReference type="ARBA" id="ARBA00005434"/>
    </source>
</evidence>
<reference evidence="10 11" key="1">
    <citation type="submission" date="2020-04" db="EMBL/GenBank/DDBJ databases">
        <authorList>
            <person name="Alioto T."/>
            <person name="Alioto T."/>
            <person name="Gomez Garrido J."/>
        </authorList>
    </citation>
    <scope>NUCLEOTIDE SEQUENCE [LARGE SCALE GENOMIC DNA]</scope>
</reference>
<dbReference type="InterPro" id="IPR019775">
    <property type="entry name" value="WD40_repeat_CS"/>
</dbReference>
<evidence type="ECO:0000313" key="10">
    <source>
        <dbReference type="EMBL" id="CAB3381145.1"/>
    </source>
</evidence>
<proteinExistence type="inferred from homology"/>
<dbReference type="OrthoDB" id="10035668at2759"/>
<dbReference type="GO" id="GO:2000001">
    <property type="term" value="P:regulation of DNA damage checkpoint"/>
    <property type="evidence" value="ECO:0007669"/>
    <property type="project" value="TreeGrafter"/>
</dbReference>
<protein>
    <recommendedName>
        <fullName evidence="3">WD repeat-containing protein 76</fullName>
    </recommendedName>
</protein>
<dbReference type="InterPro" id="IPR015943">
    <property type="entry name" value="WD40/YVTN_repeat-like_dom_sf"/>
</dbReference>
<comment type="function">
    <text evidence="1">Specifically binds 5-hydroxymethylcytosine (5hmC), suggesting that it acts as a specific reader of 5hmC.</text>
</comment>
<evidence type="ECO:0000256" key="3">
    <source>
        <dbReference type="ARBA" id="ARBA00021234"/>
    </source>
</evidence>
<dbReference type="InterPro" id="IPR004875">
    <property type="entry name" value="DDE_SF_endonuclease_dom"/>
</dbReference>
<dbReference type="SMART" id="SM00320">
    <property type="entry name" value="WD40"/>
    <property type="match status" value="3"/>
</dbReference>
<feature type="domain" description="DDE-1" evidence="9">
    <location>
        <begin position="32"/>
        <end position="138"/>
    </location>
</feature>
<keyword evidence="4 8" id="KW-0853">WD repeat</keyword>
<organism evidence="10 11">
    <name type="scientific">Cloeon dipterum</name>
    <dbReference type="NCBI Taxonomy" id="197152"/>
    <lineage>
        <taxon>Eukaryota</taxon>
        <taxon>Metazoa</taxon>
        <taxon>Ecdysozoa</taxon>
        <taxon>Arthropoda</taxon>
        <taxon>Hexapoda</taxon>
        <taxon>Insecta</taxon>
        <taxon>Pterygota</taxon>
        <taxon>Palaeoptera</taxon>
        <taxon>Ephemeroptera</taxon>
        <taxon>Pisciforma</taxon>
        <taxon>Baetidae</taxon>
        <taxon>Cloeon</taxon>
    </lineage>
</organism>
<dbReference type="Proteomes" id="UP000494165">
    <property type="component" value="Unassembled WGS sequence"/>
</dbReference>
<dbReference type="EMBL" id="CADEPI010000226">
    <property type="protein sequence ID" value="CAB3381145.1"/>
    <property type="molecule type" value="Genomic_DNA"/>
</dbReference>
<evidence type="ECO:0000313" key="11">
    <source>
        <dbReference type="Proteomes" id="UP000494165"/>
    </source>
</evidence>
<dbReference type="InterPro" id="IPR036322">
    <property type="entry name" value="WD40_repeat_dom_sf"/>
</dbReference>
<keyword evidence="5" id="KW-0677">Repeat</keyword>
<dbReference type="InterPro" id="IPR001680">
    <property type="entry name" value="WD40_rpt"/>
</dbReference>
<keyword evidence="6" id="KW-0227">DNA damage</keyword>
<evidence type="ECO:0000256" key="4">
    <source>
        <dbReference type="ARBA" id="ARBA00022574"/>
    </source>
</evidence>